<name>A0A8J7QK74_9BACT</name>
<dbReference type="Gene3D" id="3.40.50.150">
    <property type="entry name" value="Vaccinia Virus protein VP39"/>
    <property type="match status" value="1"/>
</dbReference>
<dbReference type="EMBL" id="JAFREP010000024">
    <property type="protein sequence ID" value="MBO1321485.1"/>
    <property type="molecule type" value="Genomic_DNA"/>
</dbReference>
<dbReference type="PANTHER" id="PTHR43861">
    <property type="entry name" value="TRANS-ACONITATE 2-METHYLTRANSFERASE-RELATED"/>
    <property type="match status" value="1"/>
</dbReference>
<evidence type="ECO:0000313" key="1">
    <source>
        <dbReference type="EMBL" id="MBO1321485.1"/>
    </source>
</evidence>
<sequence>MSQEILDQQTAADLPEDYFEHARSEMLAFLPEKATSFLEVGCGGGTFGNLVKQHYDCEYWGIELNPLAAKIAETRLDRVFLGGAPETIFEIPQRQFDCIVFNDVLEHLVDPYRVLRDIKQFLRPGGSVAASIPNVRHFHTLWKLVFHKTWRYEDAGILDRTHLRFFTEITTRELFEEQGYLVEKIEGINQSDSRFERMVNLLSLGWLRDTLFLQFGVRATPIDN</sequence>
<proteinExistence type="predicted"/>
<dbReference type="Proteomes" id="UP000664417">
    <property type="component" value="Unassembled WGS sequence"/>
</dbReference>
<dbReference type="RefSeq" id="WP_207861458.1">
    <property type="nucleotide sequence ID" value="NZ_JAFREP010000024.1"/>
</dbReference>
<comment type="caution">
    <text evidence="1">The sequence shown here is derived from an EMBL/GenBank/DDBJ whole genome shotgun (WGS) entry which is preliminary data.</text>
</comment>
<dbReference type="SUPFAM" id="SSF53335">
    <property type="entry name" value="S-adenosyl-L-methionine-dependent methyltransferases"/>
    <property type="match status" value="1"/>
</dbReference>
<evidence type="ECO:0000313" key="2">
    <source>
        <dbReference type="Proteomes" id="UP000664417"/>
    </source>
</evidence>
<dbReference type="CDD" id="cd02440">
    <property type="entry name" value="AdoMet_MTases"/>
    <property type="match status" value="1"/>
</dbReference>
<accession>A0A8J7QK74</accession>
<dbReference type="Pfam" id="PF13489">
    <property type="entry name" value="Methyltransf_23"/>
    <property type="match status" value="1"/>
</dbReference>
<keyword evidence="1" id="KW-0808">Transferase</keyword>
<reference evidence="1" key="1">
    <citation type="submission" date="2021-03" db="EMBL/GenBank/DDBJ databases">
        <authorList>
            <person name="Wang G."/>
        </authorList>
    </citation>
    <scope>NUCLEOTIDE SEQUENCE</scope>
    <source>
        <strain evidence="1">KCTC 12899</strain>
    </source>
</reference>
<dbReference type="GO" id="GO:0008168">
    <property type="term" value="F:methyltransferase activity"/>
    <property type="evidence" value="ECO:0007669"/>
    <property type="project" value="UniProtKB-KW"/>
</dbReference>
<dbReference type="AlphaFoldDB" id="A0A8J7QK74"/>
<protein>
    <submittedName>
        <fullName evidence="1">Class I SAM-dependent methyltransferase</fullName>
    </submittedName>
</protein>
<dbReference type="InterPro" id="IPR029063">
    <property type="entry name" value="SAM-dependent_MTases_sf"/>
</dbReference>
<dbReference type="GO" id="GO:0032259">
    <property type="term" value="P:methylation"/>
    <property type="evidence" value="ECO:0007669"/>
    <property type="project" value="UniProtKB-KW"/>
</dbReference>
<gene>
    <name evidence="1" type="ORF">J3U88_23585</name>
</gene>
<keyword evidence="1" id="KW-0489">Methyltransferase</keyword>
<organism evidence="1 2">
    <name type="scientific">Acanthopleuribacter pedis</name>
    <dbReference type="NCBI Taxonomy" id="442870"/>
    <lineage>
        <taxon>Bacteria</taxon>
        <taxon>Pseudomonadati</taxon>
        <taxon>Acidobacteriota</taxon>
        <taxon>Holophagae</taxon>
        <taxon>Acanthopleuribacterales</taxon>
        <taxon>Acanthopleuribacteraceae</taxon>
        <taxon>Acanthopleuribacter</taxon>
    </lineage>
</organism>
<keyword evidence="2" id="KW-1185">Reference proteome</keyword>